<dbReference type="STRING" id="320771.Cflav_PD1205"/>
<sequence length="44" mass="4930">MDYTEGRSGNDHAQDDTTTAERRSPDSTDRLTDKNSTSDKNRIA</sequence>
<feature type="non-terminal residue" evidence="2">
    <location>
        <position position="44"/>
    </location>
</feature>
<dbReference type="AlphaFoldDB" id="B9XNQ5"/>
<name>B9XNQ5_PEDPL</name>
<dbReference type="Proteomes" id="UP000003688">
    <property type="component" value="Unassembled WGS sequence"/>
</dbReference>
<evidence type="ECO:0000256" key="1">
    <source>
        <dbReference type="SAM" id="MobiDB-lite"/>
    </source>
</evidence>
<evidence type="ECO:0000313" key="3">
    <source>
        <dbReference type="Proteomes" id="UP000003688"/>
    </source>
</evidence>
<evidence type="ECO:0000313" key="2">
    <source>
        <dbReference type="EMBL" id="EEF58478.1"/>
    </source>
</evidence>
<gene>
    <name evidence="2" type="ORF">Cflav_PD1205</name>
</gene>
<accession>B9XNQ5</accession>
<reference evidence="2 3" key="1">
    <citation type="journal article" date="2011" name="J. Bacteriol.">
        <title>Genome sequence of 'Pedosphaera parvula' Ellin514, an aerobic Verrucomicrobial isolate from pasture soil.</title>
        <authorList>
            <person name="Kant R."/>
            <person name="van Passel M.W."/>
            <person name="Sangwan P."/>
            <person name="Palva A."/>
            <person name="Lucas S."/>
            <person name="Copeland A."/>
            <person name="Lapidus A."/>
            <person name="Glavina Del Rio T."/>
            <person name="Dalin E."/>
            <person name="Tice H."/>
            <person name="Bruce D."/>
            <person name="Goodwin L."/>
            <person name="Pitluck S."/>
            <person name="Chertkov O."/>
            <person name="Larimer F.W."/>
            <person name="Land M.L."/>
            <person name="Hauser L."/>
            <person name="Brettin T.S."/>
            <person name="Detter J.C."/>
            <person name="Han S."/>
            <person name="de Vos W.M."/>
            <person name="Janssen P.H."/>
            <person name="Smidt H."/>
        </authorList>
    </citation>
    <scope>NUCLEOTIDE SEQUENCE [LARGE SCALE GENOMIC DNA]</scope>
    <source>
        <strain evidence="2 3">Ellin514</strain>
    </source>
</reference>
<comment type="caution">
    <text evidence="2">The sequence shown here is derived from an EMBL/GenBank/DDBJ whole genome shotgun (WGS) entry which is preliminary data.</text>
</comment>
<proteinExistence type="predicted"/>
<dbReference type="EMBL" id="ABOX02000042">
    <property type="protein sequence ID" value="EEF58478.1"/>
    <property type="molecule type" value="Genomic_DNA"/>
</dbReference>
<organism evidence="2 3">
    <name type="scientific">Pedosphaera parvula (strain Ellin514)</name>
    <dbReference type="NCBI Taxonomy" id="320771"/>
    <lineage>
        <taxon>Bacteria</taxon>
        <taxon>Pseudomonadati</taxon>
        <taxon>Verrucomicrobiota</taxon>
        <taxon>Pedosphaerae</taxon>
        <taxon>Pedosphaerales</taxon>
        <taxon>Pedosphaeraceae</taxon>
        <taxon>Pedosphaera</taxon>
    </lineage>
</organism>
<protein>
    <submittedName>
        <fullName evidence="2">Uncharacterized protein</fullName>
    </submittedName>
</protein>
<keyword evidence="3" id="KW-1185">Reference proteome</keyword>
<feature type="region of interest" description="Disordered" evidence="1">
    <location>
        <begin position="1"/>
        <end position="44"/>
    </location>
</feature>